<feature type="domain" description="SH3b" evidence="3">
    <location>
        <begin position="327"/>
        <end position="382"/>
    </location>
</feature>
<feature type="transmembrane region" description="Helical" evidence="2">
    <location>
        <begin position="253"/>
        <end position="274"/>
    </location>
</feature>
<evidence type="ECO:0000256" key="1">
    <source>
        <dbReference type="SAM" id="Coils"/>
    </source>
</evidence>
<dbReference type="InterPro" id="IPR003646">
    <property type="entry name" value="SH3-like_bac-type"/>
</dbReference>
<keyword evidence="2" id="KW-0472">Membrane</keyword>
<sequence>MEQERASWRDALAQSVSAARQFKELTQVGSAWSQISKDVEHVRSATSLIGQQYKELMATTLPATQAIKAWQESQSAQQAHVRKMLEPLADIRKSFMLDDGTTQLFKVTAMGATTIRDQFKDVLSGLSGVGSVAKMWAQQMEETQAQTRSAFEGLKLGSAISQHLKDFEQINKQWRVSPELLNLVGSLKGLQDQIGKVALPTIDWGSAAALATLLGQEGLEEQLAYLGIEPNGSLHEPTEAPEKGLLSRKQADAVALVSLLLAFIGIWMTIQIFYYQDAAGAAQQAKNDEEAAKQRRQLESLNRLVEQALEQAAKAQEERFVVRDRTVTVRSKPKYGSAVEGMLMPNEVVRAIDKDGKWVEVEYYHWLHEEYRTGWVLKKYLERVPANYSKAKP</sequence>
<dbReference type="AlphaFoldDB" id="A0A9X4P0X9"/>
<evidence type="ECO:0000259" key="3">
    <source>
        <dbReference type="Pfam" id="PF08239"/>
    </source>
</evidence>
<evidence type="ECO:0000256" key="2">
    <source>
        <dbReference type="SAM" id="Phobius"/>
    </source>
</evidence>
<dbReference type="Proteomes" id="UP001152876">
    <property type="component" value="Unassembled WGS sequence"/>
</dbReference>
<evidence type="ECO:0000313" key="5">
    <source>
        <dbReference type="Proteomes" id="UP001152876"/>
    </source>
</evidence>
<feature type="coiled-coil region" evidence="1">
    <location>
        <begin position="275"/>
        <end position="318"/>
    </location>
</feature>
<keyword evidence="1" id="KW-0175">Coiled coil</keyword>
<comment type="caution">
    <text evidence="4">The sequence shown here is derived from an EMBL/GenBank/DDBJ whole genome shotgun (WGS) entry which is preliminary data.</text>
</comment>
<name>A0A9X4P0X9_9BURK</name>
<evidence type="ECO:0000313" key="4">
    <source>
        <dbReference type="EMBL" id="MDG5977880.1"/>
    </source>
</evidence>
<dbReference type="Gene3D" id="2.30.30.40">
    <property type="entry name" value="SH3 Domains"/>
    <property type="match status" value="1"/>
</dbReference>
<dbReference type="OrthoDB" id="9150915at2"/>
<protein>
    <recommendedName>
        <fullName evidence="3">SH3b domain-containing protein</fullName>
    </recommendedName>
</protein>
<proteinExistence type="predicted"/>
<dbReference type="Pfam" id="PF08239">
    <property type="entry name" value="SH3_3"/>
    <property type="match status" value="1"/>
</dbReference>
<keyword evidence="5" id="KW-1185">Reference proteome</keyword>
<gene>
    <name evidence="4" type="ORF">H010_21691</name>
</gene>
<dbReference type="EMBL" id="AOGK01000027">
    <property type="protein sequence ID" value="MDG5977880.1"/>
    <property type="molecule type" value="Genomic_DNA"/>
</dbReference>
<organism evidence="4 5">
    <name type="scientific">Hydrogenophaga taeniospiralis CCUG 15921</name>
    <dbReference type="NCBI Taxonomy" id="1281780"/>
    <lineage>
        <taxon>Bacteria</taxon>
        <taxon>Pseudomonadati</taxon>
        <taxon>Pseudomonadota</taxon>
        <taxon>Betaproteobacteria</taxon>
        <taxon>Burkholderiales</taxon>
        <taxon>Comamonadaceae</taxon>
        <taxon>Hydrogenophaga</taxon>
    </lineage>
</organism>
<keyword evidence="2" id="KW-1133">Transmembrane helix</keyword>
<keyword evidence="2" id="KW-0812">Transmembrane</keyword>
<reference evidence="4" key="1">
    <citation type="submission" date="2013-01" db="EMBL/GenBank/DDBJ databases">
        <title>Genome draft of Hydrogenophaga taeniospiralis 2K1.</title>
        <authorList>
            <person name="Gomila M."/>
            <person name="Lalucat J."/>
        </authorList>
    </citation>
    <scope>NUCLEOTIDE SEQUENCE</scope>
    <source>
        <strain evidence="4">CCUG 15921</strain>
    </source>
</reference>
<accession>A0A9X4P0X9</accession>
<dbReference type="RefSeq" id="WP_068171698.1">
    <property type="nucleotide sequence ID" value="NZ_AOGK01000027.1"/>
</dbReference>